<keyword evidence="5" id="KW-1133">Transmembrane helix</keyword>
<dbReference type="OrthoDB" id="10062576at2759"/>
<comment type="caution">
    <text evidence="7">The sequence shown here is derived from an EMBL/GenBank/DDBJ whole genome shotgun (WGS) entry which is preliminary data.</text>
</comment>
<evidence type="ECO:0000256" key="3">
    <source>
        <dbReference type="ARBA" id="ARBA00023157"/>
    </source>
</evidence>
<dbReference type="CDD" id="cd00054">
    <property type="entry name" value="EGF_CA"/>
    <property type="match status" value="2"/>
</dbReference>
<accession>A0A9Q1CJZ0</accession>
<feature type="domain" description="EGF-like" evidence="6">
    <location>
        <begin position="42"/>
        <end position="77"/>
    </location>
</feature>
<dbReference type="PROSITE" id="PS50026">
    <property type="entry name" value="EGF_3"/>
    <property type="match status" value="2"/>
</dbReference>
<feature type="transmembrane region" description="Helical" evidence="5">
    <location>
        <begin position="90"/>
        <end position="116"/>
    </location>
</feature>
<dbReference type="PROSITE" id="PS00022">
    <property type="entry name" value="EGF_1"/>
    <property type="match status" value="2"/>
</dbReference>
<feature type="disulfide bond" evidence="4">
    <location>
        <begin position="48"/>
        <end position="65"/>
    </location>
</feature>
<keyword evidence="1 4" id="KW-0245">EGF-like domain</keyword>
<dbReference type="SUPFAM" id="SSF57196">
    <property type="entry name" value="EGF/Laminin"/>
    <property type="match status" value="2"/>
</dbReference>
<sequence length="277" mass="30097">MCENAGICVQDGSSQKCFCPDGFIGKKCQIPVEAKAHHLAAVIARCSCRNGGTCTPTSTGFGFVCSCPPGFSGFDCALNNTSIPATSAEYGIAMGAAVVAVLLVMFGIALCMCVILQYIRQQREGPEGNYRPALSRDVYSVEGVNISGILRIESLEANNYVPPSYSQCVHSTPNSPIDSEVFLSPAHSNQSVRAWHHIQRAQRTPDSPPPTYDAIIGICKQCSQLRKGGYKFRNMKSLGSEPALIRYSRGQQIVYSEHRPTSLPTTPQDVMELREVR</sequence>
<dbReference type="InterPro" id="IPR000742">
    <property type="entry name" value="EGF"/>
</dbReference>
<feature type="domain" description="EGF-like" evidence="6">
    <location>
        <begin position="1"/>
        <end position="29"/>
    </location>
</feature>
<name>A0A9Q1CJZ0_HOLLE</name>
<dbReference type="Proteomes" id="UP001152320">
    <property type="component" value="Chromosome 2"/>
</dbReference>
<keyword evidence="5" id="KW-0812">Transmembrane</keyword>
<dbReference type="PROSITE" id="PS01186">
    <property type="entry name" value="EGF_2"/>
    <property type="match status" value="2"/>
</dbReference>
<organism evidence="7 8">
    <name type="scientific">Holothuria leucospilota</name>
    <name type="common">Black long sea cucumber</name>
    <name type="synonym">Mertensiothuria leucospilota</name>
    <dbReference type="NCBI Taxonomy" id="206669"/>
    <lineage>
        <taxon>Eukaryota</taxon>
        <taxon>Metazoa</taxon>
        <taxon>Echinodermata</taxon>
        <taxon>Eleutherozoa</taxon>
        <taxon>Echinozoa</taxon>
        <taxon>Holothuroidea</taxon>
        <taxon>Aspidochirotacea</taxon>
        <taxon>Aspidochirotida</taxon>
        <taxon>Holothuriidae</taxon>
        <taxon>Holothuria</taxon>
    </lineage>
</organism>
<feature type="disulfide bond" evidence="4">
    <location>
        <begin position="67"/>
        <end position="76"/>
    </location>
</feature>
<keyword evidence="3 4" id="KW-1015">Disulfide bond</keyword>
<gene>
    <name evidence="7" type="ORF">HOLleu_05455</name>
</gene>
<evidence type="ECO:0000259" key="6">
    <source>
        <dbReference type="PROSITE" id="PS50026"/>
    </source>
</evidence>
<evidence type="ECO:0000256" key="2">
    <source>
        <dbReference type="ARBA" id="ARBA00022737"/>
    </source>
</evidence>
<evidence type="ECO:0000256" key="4">
    <source>
        <dbReference type="PROSITE-ProRule" id="PRU00076"/>
    </source>
</evidence>
<dbReference type="PANTHER" id="PTHR24049">
    <property type="entry name" value="CRUMBS FAMILY MEMBER"/>
    <property type="match status" value="1"/>
</dbReference>
<dbReference type="Gene3D" id="2.10.25.10">
    <property type="entry name" value="Laminin"/>
    <property type="match status" value="2"/>
</dbReference>
<comment type="caution">
    <text evidence="4">Lacks conserved residue(s) required for the propagation of feature annotation.</text>
</comment>
<feature type="disulfide bond" evidence="4">
    <location>
        <begin position="19"/>
        <end position="28"/>
    </location>
</feature>
<keyword evidence="8" id="KW-1185">Reference proteome</keyword>
<reference evidence="7" key="1">
    <citation type="submission" date="2021-10" db="EMBL/GenBank/DDBJ databases">
        <title>Tropical sea cucumber genome reveals ecological adaptation and Cuvierian tubules defense mechanism.</title>
        <authorList>
            <person name="Chen T."/>
        </authorList>
    </citation>
    <scope>NUCLEOTIDE SEQUENCE</scope>
    <source>
        <strain evidence="7">Nanhai2018</strain>
        <tissue evidence="7">Muscle</tissue>
    </source>
</reference>
<evidence type="ECO:0000256" key="1">
    <source>
        <dbReference type="ARBA" id="ARBA00022536"/>
    </source>
</evidence>
<evidence type="ECO:0000256" key="5">
    <source>
        <dbReference type="SAM" id="Phobius"/>
    </source>
</evidence>
<keyword evidence="5" id="KW-0472">Membrane</keyword>
<evidence type="ECO:0000313" key="8">
    <source>
        <dbReference type="Proteomes" id="UP001152320"/>
    </source>
</evidence>
<protein>
    <submittedName>
        <fullName evidence="7">Delta-like protein C</fullName>
    </submittedName>
</protein>
<dbReference type="InterPro" id="IPR051022">
    <property type="entry name" value="Notch_Cell-Fate_Det"/>
</dbReference>
<evidence type="ECO:0000313" key="7">
    <source>
        <dbReference type="EMBL" id="KAJ8046691.1"/>
    </source>
</evidence>
<dbReference type="AlphaFoldDB" id="A0A9Q1CJZ0"/>
<keyword evidence="2" id="KW-0677">Repeat</keyword>
<proteinExistence type="predicted"/>
<dbReference type="EMBL" id="JAIZAY010000002">
    <property type="protein sequence ID" value="KAJ8046691.1"/>
    <property type="molecule type" value="Genomic_DNA"/>
</dbReference>
<dbReference type="SMART" id="SM00181">
    <property type="entry name" value="EGF"/>
    <property type="match status" value="2"/>
</dbReference>